<dbReference type="RefSeq" id="WP_128625686.1">
    <property type="nucleotide sequence ID" value="NZ_RKST01000001.1"/>
</dbReference>
<evidence type="ECO:0000313" key="2">
    <source>
        <dbReference type="EMBL" id="RUM99446.1"/>
    </source>
</evidence>
<sequence length="218" mass="23129">MKKLVQHRHFPFAAGAVLGLAAFVPAFLAVPRLAVVIAADLFFAAYLILTLIRVPDLTASYLKKHAESADEPIGIIFAVTLLTICVATASLFIILNGKPAVGVLSLVIAGIAVPLGWLTIHMMAALHYARLYWRPATSSDGRASGKPGRGLEFPGGGEPDAADFLYFSYVVGMTAQTSDVAITSAQMRRINLIHAIVSFFFNTVIVAAAVNVAVSFGD</sequence>
<keyword evidence="1" id="KW-0812">Transmembrane</keyword>
<evidence type="ECO:0000313" key="3">
    <source>
        <dbReference type="Proteomes" id="UP000281647"/>
    </source>
</evidence>
<feature type="transmembrane region" description="Helical" evidence="1">
    <location>
        <begin position="73"/>
        <end position="95"/>
    </location>
</feature>
<proteinExistence type="predicted"/>
<reference evidence="2 3" key="1">
    <citation type="submission" date="2018-11" db="EMBL/GenBank/DDBJ databases">
        <title>Pseudaminobacter arsenicus sp. nov., an arsenic-resistant bacterium isolated from arsenic-rich aquifers.</title>
        <authorList>
            <person name="Mu Y."/>
        </authorList>
    </citation>
    <scope>NUCLEOTIDE SEQUENCE [LARGE SCALE GENOMIC DNA]</scope>
    <source>
        <strain evidence="2 3">CB3</strain>
    </source>
</reference>
<feature type="transmembrane region" description="Helical" evidence="1">
    <location>
        <begin position="192"/>
        <end position="214"/>
    </location>
</feature>
<feature type="transmembrane region" description="Helical" evidence="1">
    <location>
        <begin position="12"/>
        <end position="28"/>
    </location>
</feature>
<dbReference type="EMBL" id="RKST01000001">
    <property type="protein sequence ID" value="RUM99446.1"/>
    <property type="molecule type" value="Genomic_DNA"/>
</dbReference>
<feature type="transmembrane region" description="Helical" evidence="1">
    <location>
        <begin position="101"/>
        <end position="120"/>
    </location>
</feature>
<keyword evidence="3" id="KW-1185">Reference proteome</keyword>
<keyword evidence="1" id="KW-0472">Membrane</keyword>
<comment type="caution">
    <text evidence="2">The sequence shown here is derived from an EMBL/GenBank/DDBJ whole genome shotgun (WGS) entry which is preliminary data.</text>
</comment>
<dbReference type="AlphaFoldDB" id="A0A432VBE9"/>
<accession>A0A432VBE9</accession>
<dbReference type="OrthoDB" id="64737at2"/>
<gene>
    <name evidence="2" type="ORF">EET67_00590</name>
</gene>
<dbReference type="Proteomes" id="UP000281647">
    <property type="component" value="Unassembled WGS sequence"/>
</dbReference>
<organism evidence="2 3">
    <name type="scientific">Borborobacter arsenicus</name>
    <dbReference type="NCBI Taxonomy" id="1851146"/>
    <lineage>
        <taxon>Bacteria</taxon>
        <taxon>Pseudomonadati</taxon>
        <taxon>Pseudomonadota</taxon>
        <taxon>Alphaproteobacteria</taxon>
        <taxon>Hyphomicrobiales</taxon>
        <taxon>Phyllobacteriaceae</taxon>
        <taxon>Borborobacter</taxon>
    </lineage>
</organism>
<protein>
    <submittedName>
        <fullName evidence="2">DUF1345 domain-containing protein</fullName>
    </submittedName>
</protein>
<evidence type="ECO:0000256" key="1">
    <source>
        <dbReference type="SAM" id="Phobius"/>
    </source>
</evidence>
<feature type="transmembrane region" description="Helical" evidence="1">
    <location>
        <begin position="34"/>
        <end position="52"/>
    </location>
</feature>
<keyword evidence="1" id="KW-1133">Transmembrane helix</keyword>
<dbReference type="Pfam" id="PF07077">
    <property type="entry name" value="DUF1345"/>
    <property type="match status" value="1"/>
</dbReference>
<name>A0A432VBE9_9HYPH</name>
<dbReference type="InterPro" id="IPR009781">
    <property type="entry name" value="DUF1345"/>
</dbReference>